<keyword evidence="3" id="KW-0206">Cytoskeleton</keyword>
<comment type="subcellular location">
    <subcellularLocation>
        <location evidence="1">Cytoplasm</location>
        <location evidence="1">Cytoskeleton</location>
        <location evidence="1">Cilium axoneme</location>
    </subcellularLocation>
</comment>
<gene>
    <name evidence="6" type="ORF">MMEN_LOCUS8641</name>
</gene>
<sequence>MRKVYTDISKGQVKPLRPGQRDVLHTTGHVHHVGTITSRLSQKKTSAFYRTSNQAYGSNKPTVHEMQTKYKVISHKFSEEMLQTGMYHDVRFNTATDKNKVMDPMTTYNRRIDIHHMYHYGK</sequence>
<dbReference type="AlphaFoldDB" id="A0A8S4AY07"/>
<dbReference type="PANTHER" id="PTHR20899">
    <property type="entry name" value="PIERCE HOMOLOG"/>
    <property type="match status" value="1"/>
</dbReference>
<evidence type="ECO:0000256" key="3">
    <source>
        <dbReference type="ARBA" id="ARBA00023212"/>
    </source>
</evidence>
<evidence type="ECO:0000256" key="1">
    <source>
        <dbReference type="ARBA" id="ARBA00004430"/>
    </source>
</evidence>
<dbReference type="PANTHER" id="PTHR20899:SF1">
    <property type="entry name" value="PIERCER OF MICROTUBULE WALL 1 PROTEIN"/>
    <property type="match status" value="1"/>
</dbReference>
<keyword evidence="7" id="KW-1185">Reference proteome</keyword>
<evidence type="ECO:0000256" key="2">
    <source>
        <dbReference type="ARBA" id="ARBA00022490"/>
    </source>
</evidence>
<organism evidence="6 7">
    <name type="scientific">Menidia menidia</name>
    <name type="common">Atlantic silverside</name>
    <dbReference type="NCBI Taxonomy" id="238744"/>
    <lineage>
        <taxon>Eukaryota</taxon>
        <taxon>Metazoa</taxon>
        <taxon>Chordata</taxon>
        <taxon>Craniata</taxon>
        <taxon>Vertebrata</taxon>
        <taxon>Euteleostomi</taxon>
        <taxon>Actinopterygii</taxon>
        <taxon>Neopterygii</taxon>
        <taxon>Teleostei</taxon>
        <taxon>Neoteleostei</taxon>
        <taxon>Acanthomorphata</taxon>
        <taxon>Ovalentaria</taxon>
        <taxon>Atherinomorphae</taxon>
        <taxon>Atheriniformes</taxon>
        <taxon>Atherinopsidae</taxon>
        <taxon>Menidiinae</taxon>
        <taxon>Menidia</taxon>
    </lineage>
</organism>
<comment type="similarity">
    <text evidence="5">Belongs to the PIERCE1 family.</text>
</comment>
<dbReference type="InterPro" id="IPR026507">
    <property type="entry name" value="PIRC1/2"/>
</dbReference>
<protein>
    <submittedName>
        <fullName evidence="6">(Atlantic silverside) hypothetical protein</fullName>
    </submittedName>
</protein>
<dbReference type="GO" id="GO:0005879">
    <property type="term" value="C:axonemal microtubule"/>
    <property type="evidence" value="ECO:0007669"/>
    <property type="project" value="InterPro"/>
</dbReference>
<dbReference type="OrthoDB" id="546383at2759"/>
<reference evidence="6" key="1">
    <citation type="submission" date="2021-05" db="EMBL/GenBank/DDBJ databases">
        <authorList>
            <person name="Tigano A."/>
        </authorList>
    </citation>
    <scope>NUCLEOTIDE SEQUENCE</scope>
</reference>
<evidence type="ECO:0000256" key="4">
    <source>
        <dbReference type="ARBA" id="ARBA00023273"/>
    </source>
</evidence>
<dbReference type="GO" id="GO:0035082">
    <property type="term" value="P:axoneme assembly"/>
    <property type="evidence" value="ECO:0007669"/>
    <property type="project" value="InterPro"/>
</dbReference>
<proteinExistence type="inferred from homology"/>
<name>A0A8S4AY07_9TELE</name>
<dbReference type="Pfam" id="PF14892">
    <property type="entry name" value="PIRC1_2"/>
    <property type="match status" value="1"/>
</dbReference>
<keyword evidence="2" id="KW-0963">Cytoplasm</keyword>
<evidence type="ECO:0000313" key="7">
    <source>
        <dbReference type="Proteomes" id="UP000677803"/>
    </source>
</evidence>
<evidence type="ECO:0000256" key="5">
    <source>
        <dbReference type="ARBA" id="ARBA00038014"/>
    </source>
</evidence>
<dbReference type="Proteomes" id="UP000677803">
    <property type="component" value="Unassembled WGS sequence"/>
</dbReference>
<accession>A0A8S4AY07</accession>
<comment type="caution">
    <text evidence="6">The sequence shown here is derived from an EMBL/GenBank/DDBJ whole genome shotgun (WGS) entry which is preliminary data.</text>
</comment>
<keyword evidence="4" id="KW-0966">Cell projection</keyword>
<dbReference type="EMBL" id="CAJRST010008890">
    <property type="protein sequence ID" value="CAG5897601.1"/>
    <property type="molecule type" value="Genomic_DNA"/>
</dbReference>
<evidence type="ECO:0000313" key="6">
    <source>
        <dbReference type="EMBL" id="CAG5897601.1"/>
    </source>
</evidence>